<accession>A0A6J6RYM1</accession>
<protein>
    <submittedName>
        <fullName evidence="1">Unannotated protein</fullName>
    </submittedName>
</protein>
<organism evidence="1">
    <name type="scientific">freshwater metagenome</name>
    <dbReference type="NCBI Taxonomy" id="449393"/>
    <lineage>
        <taxon>unclassified sequences</taxon>
        <taxon>metagenomes</taxon>
        <taxon>ecological metagenomes</taxon>
    </lineage>
</organism>
<dbReference type="EMBL" id="CAEZYQ010000001">
    <property type="protein sequence ID" value="CAB4727583.1"/>
    <property type="molecule type" value="Genomic_DNA"/>
</dbReference>
<evidence type="ECO:0000313" key="1">
    <source>
        <dbReference type="EMBL" id="CAB4727583.1"/>
    </source>
</evidence>
<reference evidence="1" key="1">
    <citation type="submission" date="2020-05" db="EMBL/GenBank/DDBJ databases">
        <authorList>
            <person name="Chiriac C."/>
            <person name="Salcher M."/>
            <person name="Ghai R."/>
            <person name="Kavagutti S V."/>
        </authorList>
    </citation>
    <scope>NUCLEOTIDE SEQUENCE</scope>
</reference>
<name>A0A6J6RYM1_9ZZZZ</name>
<proteinExistence type="predicted"/>
<sequence>MSESDEPMTAAERQTFLDLGVPAALLDADPASLAAALREDTPTHDAIAEALRKRAAAIFTPEVYDSWLDGENDYLEGARPRYVLARRRYTAVFEALAAEEQKVWGS</sequence>
<gene>
    <name evidence="1" type="ORF">UFOPK2761_00280</name>
</gene>
<dbReference type="AlphaFoldDB" id="A0A6J6RYM1"/>